<feature type="compositionally biased region" description="Low complexity" evidence="3">
    <location>
        <begin position="518"/>
        <end position="532"/>
    </location>
</feature>
<dbReference type="CDD" id="cd00174">
    <property type="entry name" value="SH3"/>
    <property type="match status" value="1"/>
</dbReference>
<dbReference type="InterPro" id="IPR001849">
    <property type="entry name" value="PH_domain"/>
</dbReference>
<feature type="compositionally biased region" description="Low complexity" evidence="3">
    <location>
        <begin position="360"/>
        <end position="391"/>
    </location>
</feature>
<feature type="region of interest" description="Disordered" evidence="3">
    <location>
        <begin position="80"/>
        <end position="122"/>
    </location>
</feature>
<dbReference type="InterPro" id="IPR011993">
    <property type="entry name" value="PH-like_dom_sf"/>
</dbReference>
<dbReference type="Pfam" id="PF00018">
    <property type="entry name" value="SH3_1"/>
    <property type="match status" value="1"/>
</dbReference>
<protein>
    <recommendedName>
        <fullName evidence="9">PH-domain-containing protein</fullName>
    </recommendedName>
</protein>
<dbReference type="OrthoDB" id="73680at2759"/>
<dbReference type="Proteomes" id="UP000054144">
    <property type="component" value="Unassembled WGS sequence"/>
</dbReference>
<evidence type="ECO:0000259" key="5">
    <source>
        <dbReference type="PROSITE" id="PS50003"/>
    </source>
</evidence>
<feature type="compositionally biased region" description="Acidic residues" evidence="3">
    <location>
        <begin position="216"/>
        <end position="227"/>
    </location>
</feature>
<feature type="compositionally biased region" description="Pro residues" evidence="3">
    <location>
        <begin position="392"/>
        <end position="402"/>
    </location>
</feature>
<dbReference type="SUPFAM" id="SSF47769">
    <property type="entry name" value="SAM/Pointed domain"/>
    <property type="match status" value="1"/>
</dbReference>
<evidence type="ECO:0000256" key="1">
    <source>
        <dbReference type="ARBA" id="ARBA00022443"/>
    </source>
</evidence>
<feature type="domain" description="SAM" evidence="6">
    <location>
        <begin position="440"/>
        <end position="505"/>
    </location>
</feature>
<dbReference type="AlphaFoldDB" id="A0A0D7A058"/>
<keyword evidence="8" id="KW-1185">Reference proteome</keyword>
<feature type="compositionally biased region" description="Basic and acidic residues" evidence="3">
    <location>
        <begin position="177"/>
        <end position="201"/>
    </location>
</feature>
<feature type="compositionally biased region" description="Low complexity" evidence="3">
    <location>
        <begin position="847"/>
        <end position="860"/>
    </location>
</feature>
<feature type="domain" description="PH" evidence="5">
    <location>
        <begin position="929"/>
        <end position="1027"/>
    </location>
</feature>
<dbReference type="PANTHER" id="PTHR48125">
    <property type="entry name" value="LP07818P1"/>
    <property type="match status" value="1"/>
</dbReference>
<feature type="compositionally biased region" description="Polar residues" evidence="3">
    <location>
        <begin position="268"/>
        <end position="302"/>
    </location>
</feature>
<feature type="compositionally biased region" description="Polar residues" evidence="3">
    <location>
        <begin position="332"/>
        <end position="359"/>
    </location>
</feature>
<dbReference type="InterPro" id="IPR001452">
    <property type="entry name" value="SH3_domain"/>
</dbReference>
<dbReference type="InterPro" id="IPR001660">
    <property type="entry name" value="SAM"/>
</dbReference>
<feature type="region of interest" description="Disordered" evidence="3">
    <location>
        <begin position="518"/>
        <end position="572"/>
    </location>
</feature>
<dbReference type="Gene3D" id="2.30.30.40">
    <property type="entry name" value="SH3 Domains"/>
    <property type="match status" value="1"/>
</dbReference>
<gene>
    <name evidence="7" type="ORF">FISHEDRAFT_62927</name>
</gene>
<feature type="compositionally biased region" description="Basic and acidic residues" evidence="3">
    <location>
        <begin position="861"/>
        <end position="881"/>
    </location>
</feature>
<feature type="compositionally biased region" description="Basic and acidic residues" evidence="3">
    <location>
        <begin position="250"/>
        <end position="262"/>
    </location>
</feature>
<dbReference type="SUPFAM" id="SSF50729">
    <property type="entry name" value="PH domain-like"/>
    <property type="match status" value="1"/>
</dbReference>
<evidence type="ECO:0000256" key="2">
    <source>
        <dbReference type="PROSITE-ProRule" id="PRU00192"/>
    </source>
</evidence>
<feature type="compositionally biased region" description="Basic and acidic residues" evidence="3">
    <location>
        <begin position="785"/>
        <end position="802"/>
    </location>
</feature>
<feature type="region of interest" description="Disordered" evidence="3">
    <location>
        <begin position="782"/>
        <end position="916"/>
    </location>
</feature>
<feature type="compositionally biased region" description="Polar residues" evidence="3">
    <location>
        <begin position="538"/>
        <end position="555"/>
    </location>
</feature>
<feature type="compositionally biased region" description="Low complexity" evidence="3">
    <location>
        <begin position="228"/>
        <end position="241"/>
    </location>
</feature>
<sequence length="1275" mass="137812">MVEYVYALHDFDPENDDEVPFLAGERIEVIEKDDEYQDGWWKVRRWSPKRGLELTATIQGRNLSGKVGLFPQSYTAAASSEPIVEESQSLKHTTLQPLTEESGPESTRATTSPKTDTHPEDGVMKATMTDIQKAIEQLGSPRDDGRSFSFTSSRDDTDDTGSVVSDGDEYGSHNGNWHKDARQKLAEKARKAVEEAEKLEKMMGSNRMAPPINAELSEESDEEEENVEYTSSSFRPRYSYIPEEEEEPSEHEPRDESIRDESELPTASAAQTSFTVQRPESPAPSASTSHRASTIAPSTATSVAPPVANDILPNQLIGESPIALPAPATASFGASHSRNNSYSQPRTVSLSQPGSLGRQSASSVLVSSKHSSVASVVSSHPAAQPRTSTSPSLPPQPSPPPVQYAQPPLSAASSLQPTLVEEPTTKASESSFENKPVGAWSVEDVVAWLASKGFSSDICEKFIEQEITGDVLIELDTQILKDEIGIMAFGKRVRIANAVAELRRPLSFSFPPPAAATAARSSSITSSEQISSVGMHSRVQSQTQSHVSYAPSSHHSYVGGGPPLSPAGSYPASGYGSPLQQVVYDARDGRPASPASEPAGGSVNGHAVSVPAAAVTNGSGTARGLGIDMAERGYQKPRPANLNLVPPTSDVRIVGDEAESQRRVFGLAVSKSEAIPTNVSDVNIDKGALSDTETQRPKTAGGVRRLFGRGHEAASISRQASYERRSKESARAADKGDKHSTKEAADARSTMSAGDAKSDTKSLKEDSRSTISVGDVFRVHNRGRKSVDHNTDRSVRSGKAADRLSILGGTMRPFSSKGRKPPPQYPASEDEGTSKPPHSAFLKSGRKTSSGRPSSSAGESTSEKKDSKRSPKQLREYDAVLRKRTLSSPNVPSPISPTSPTGESIKPPASASTNVDLKGGQSVLDQIGEPDYAGFMRKRGEKYGTWKMRYFVLKGQYLYWMKSNSKSETKYKGCICIIGYRVTSDENLNPGRYGFRIDHDSEKSHYFSDDDSTVIREWMKAIMKATIARDYARPVVSSANVHTIPLMVAQAMNPSPRPPSPTARAATQRAMRRGNPNQLSSRDARVLMGIPDGDGPSERARFEASLNKDLQSPNGNGGDVRSPKSPAPPRPSREMRRNTLELSKTAEPPLESELFLWANIHLPVPLRIKDPSAPLGGGGLMLMRIAESVKGQVDTPPVPDSAFPRDPMDDRLDGLFKLFDFMLDNDVKMGSVSINDVKQGRRDKIVQIMRALKAWDDKQQGAVAPTLGAPAKHAL</sequence>
<accession>A0A0D7A058</accession>
<dbReference type="SMART" id="SM00233">
    <property type="entry name" value="PH"/>
    <property type="match status" value="1"/>
</dbReference>
<feature type="compositionally biased region" description="Basic and acidic residues" evidence="3">
    <location>
        <begin position="756"/>
        <end position="768"/>
    </location>
</feature>
<feature type="region of interest" description="Disordered" evidence="3">
    <location>
        <begin position="1050"/>
        <end position="1135"/>
    </location>
</feature>
<dbReference type="SMART" id="SM00326">
    <property type="entry name" value="SH3"/>
    <property type="match status" value="1"/>
</dbReference>
<dbReference type="CDD" id="cd09535">
    <property type="entry name" value="SAM_BOI-like_fungal"/>
    <property type="match status" value="1"/>
</dbReference>
<evidence type="ECO:0000256" key="3">
    <source>
        <dbReference type="SAM" id="MobiDB-lite"/>
    </source>
</evidence>
<dbReference type="InterPro" id="IPR036028">
    <property type="entry name" value="SH3-like_dom_sf"/>
</dbReference>
<dbReference type="PROSITE" id="PS50002">
    <property type="entry name" value="SH3"/>
    <property type="match status" value="1"/>
</dbReference>
<dbReference type="SUPFAM" id="SSF50044">
    <property type="entry name" value="SH3-domain"/>
    <property type="match status" value="1"/>
</dbReference>
<feature type="domain" description="SH3" evidence="4">
    <location>
        <begin position="1"/>
        <end position="80"/>
    </location>
</feature>
<feature type="region of interest" description="Disordered" evidence="3">
    <location>
        <begin position="136"/>
        <end position="306"/>
    </location>
</feature>
<evidence type="ECO:0000313" key="8">
    <source>
        <dbReference type="Proteomes" id="UP000054144"/>
    </source>
</evidence>
<dbReference type="Pfam" id="PF00169">
    <property type="entry name" value="PH"/>
    <property type="match status" value="1"/>
</dbReference>
<feature type="region of interest" description="Disordered" evidence="3">
    <location>
        <begin position="326"/>
        <end position="434"/>
    </location>
</feature>
<name>A0A0D7A058_9AGAR</name>
<feature type="compositionally biased region" description="Basic and acidic residues" evidence="3">
    <location>
        <begin position="721"/>
        <end position="746"/>
    </location>
</feature>
<dbReference type="CDD" id="cd13316">
    <property type="entry name" value="PH_Boi"/>
    <property type="match status" value="1"/>
</dbReference>
<keyword evidence="1 2" id="KW-0728">SH3 domain</keyword>
<reference evidence="7 8" key="1">
    <citation type="journal article" date="2015" name="Fungal Genet. Biol.">
        <title>Evolution of novel wood decay mechanisms in Agaricales revealed by the genome sequences of Fistulina hepatica and Cylindrobasidium torrendii.</title>
        <authorList>
            <person name="Floudas D."/>
            <person name="Held B.W."/>
            <person name="Riley R."/>
            <person name="Nagy L.G."/>
            <person name="Koehler G."/>
            <person name="Ransdell A.S."/>
            <person name="Younus H."/>
            <person name="Chow J."/>
            <person name="Chiniquy J."/>
            <person name="Lipzen A."/>
            <person name="Tritt A."/>
            <person name="Sun H."/>
            <person name="Haridas S."/>
            <person name="LaButti K."/>
            <person name="Ohm R.A."/>
            <person name="Kues U."/>
            <person name="Blanchette R.A."/>
            <person name="Grigoriev I.V."/>
            <person name="Minto R.E."/>
            <person name="Hibbett D.S."/>
        </authorList>
    </citation>
    <scope>NUCLEOTIDE SEQUENCE [LARGE SCALE GENOMIC DNA]</scope>
    <source>
        <strain evidence="7 8">ATCC 64428</strain>
    </source>
</reference>
<dbReference type="PROSITE" id="PS50003">
    <property type="entry name" value="PH_DOMAIN"/>
    <property type="match status" value="1"/>
</dbReference>
<dbReference type="Pfam" id="PF07647">
    <property type="entry name" value="SAM_2"/>
    <property type="match status" value="1"/>
</dbReference>
<dbReference type="SMART" id="SM00454">
    <property type="entry name" value="SAM"/>
    <property type="match status" value="1"/>
</dbReference>
<evidence type="ECO:0000259" key="6">
    <source>
        <dbReference type="PROSITE" id="PS50105"/>
    </source>
</evidence>
<dbReference type="PANTHER" id="PTHR48125:SF10">
    <property type="entry name" value="OS12G0136300 PROTEIN"/>
    <property type="match status" value="1"/>
</dbReference>
<feature type="region of interest" description="Disordered" evidence="3">
    <location>
        <begin position="686"/>
        <end position="769"/>
    </location>
</feature>
<evidence type="ECO:0008006" key="9">
    <source>
        <dbReference type="Google" id="ProtNLM"/>
    </source>
</evidence>
<dbReference type="Gene3D" id="1.10.150.50">
    <property type="entry name" value="Transcription Factor, Ets-1"/>
    <property type="match status" value="1"/>
</dbReference>
<dbReference type="EMBL" id="KN882117">
    <property type="protein sequence ID" value="KIY43160.1"/>
    <property type="molecule type" value="Genomic_DNA"/>
</dbReference>
<dbReference type="InterPro" id="IPR013761">
    <property type="entry name" value="SAM/pointed_sf"/>
</dbReference>
<evidence type="ECO:0000313" key="7">
    <source>
        <dbReference type="EMBL" id="KIY43160.1"/>
    </source>
</evidence>
<dbReference type="Gene3D" id="2.30.29.30">
    <property type="entry name" value="Pleckstrin-homology domain (PH domain)/Phosphotyrosine-binding domain (PTB)"/>
    <property type="match status" value="1"/>
</dbReference>
<feature type="compositionally biased region" description="Polar residues" evidence="3">
    <location>
        <begin position="86"/>
        <end position="114"/>
    </location>
</feature>
<evidence type="ECO:0000259" key="4">
    <source>
        <dbReference type="PROSITE" id="PS50002"/>
    </source>
</evidence>
<proteinExistence type="predicted"/>
<organism evidence="7 8">
    <name type="scientific">Fistulina hepatica ATCC 64428</name>
    <dbReference type="NCBI Taxonomy" id="1128425"/>
    <lineage>
        <taxon>Eukaryota</taxon>
        <taxon>Fungi</taxon>
        <taxon>Dikarya</taxon>
        <taxon>Basidiomycota</taxon>
        <taxon>Agaricomycotina</taxon>
        <taxon>Agaricomycetes</taxon>
        <taxon>Agaricomycetidae</taxon>
        <taxon>Agaricales</taxon>
        <taxon>Fistulinaceae</taxon>
        <taxon>Fistulina</taxon>
    </lineage>
</organism>
<dbReference type="PROSITE" id="PS50105">
    <property type="entry name" value="SAM_DOMAIN"/>
    <property type="match status" value="1"/>
</dbReference>